<keyword evidence="3" id="KW-0445">Lipid transport</keyword>
<dbReference type="GO" id="GO:0048193">
    <property type="term" value="P:Golgi vesicle transport"/>
    <property type="evidence" value="ECO:0007669"/>
    <property type="project" value="TreeGrafter"/>
</dbReference>
<dbReference type="GO" id="GO:0005829">
    <property type="term" value="C:cytosol"/>
    <property type="evidence" value="ECO:0007669"/>
    <property type="project" value="GOC"/>
</dbReference>
<dbReference type="GO" id="GO:1990745">
    <property type="term" value="C:EARP complex"/>
    <property type="evidence" value="ECO:0007669"/>
    <property type="project" value="TreeGrafter"/>
</dbReference>
<dbReference type="AlphaFoldDB" id="A0A3M7RCM0"/>
<comment type="similarity">
    <text evidence="1 3">Belongs to the VPS51 family.</text>
</comment>
<comment type="function">
    <text evidence="3">Acts as component of the GARP complex that is involved in retrograde transport from early and late endosomes to the trans-Golgi network (TGN).</text>
</comment>
<protein>
    <recommendedName>
        <fullName evidence="2 3">Vacuolar protein sorting-associated protein 51 homolog</fullName>
    </recommendedName>
</protein>
<dbReference type="GO" id="GO:0042147">
    <property type="term" value="P:retrograde transport, endosome to Golgi"/>
    <property type="evidence" value="ECO:0007669"/>
    <property type="project" value="UniProtKB-UniRule"/>
</dbReference>
<dbReference type="OrthoDB" id="203678at2759"/>
<evidence type="ECO:0000313" key="4">
    <source>
        <dbReference type="EMBL" id="RNA21316.1"/>
    </source>
</evidence>
<dbReference type="Proteomes" id="UP000276133">
    <property type="component" value="Unassembled WGS sequence"/>
</dbReference>
<keyword evidence="3" id="KW-0333">Golgi apparatus</keyword>
<gene>
    <name evidence="4" type="ORF">BpHYR1_028627</name>
</gene>
<evidence type="ECO:0000313" key="5">
    <source>
        <dbReference type="Proteomes" id="UP000276133"/>
    </source>
</evidence>
<dbReference type="PANTHER" id="PTHR15954">
    <property type="entry name" value="VACUOLAR PROTEIN SORTING-ASSOCIATED PROTEIN 51 HOMOLOG"/>
    <property type="match status" value="1"/>
</dbReference>
<evidence type="ECO:0000256" key="1">
    <source>
        <dbReference type="ARBA" id="ARBA00006080"/>
    </source>
</evidence>
<organism evidence="4 5">
    <name type="scientific">Brachionus plicatilis</name>
    <name type="common">Marine rotifer</name>
    <name type="synonym">Brachionus muelleri</name>
    <dbReference type="NCBI Taxonomy" id="10195"/>
    <lineage>
        <taxon>Eukaryota</taxon>
        <taxon>Metazoa</taxon>
        <taxon>Spiralia</taxon>
        <taxon>Gnathifera</taxon>
        <taxon>Rotifera</taxon>
        <taxon>Eurotatoria</taxon>
        <taxon>Monogononta</taxon>
        <taxon>Pseudotrocha</taxon>
        <taxon>Ploima</taxon>
        <taxon>Brachionidae</taxon>
        <taxon>Brachionus</taxon>
    </lineage>
</organism>
<dbReference type="STRING" id="10195.A0A3M7RCM0"/>
<dbReference type="Pfam" id="PF08700">
    <property type="entry name" value="VPS51_Exo84_N"/>
    <property type="match status" value="1"/>
</dbReference>
<keyword evidence="3" id="KW-0653">Protein transport</keyword>
<dbReference type="GO" id="GO:0006869">
    <property type="term" value="P:lipid transport"/>
    <property type="evidence" value="ECO:0007669"/>
    <property type="project" value="UniProtKB-UniRule"/>
</dbReference>
<dbReference type="GO" id="GO:0016020">
    <property type="term" value="C:membrane"/>
    <property type="evidence" value="ECO:0007669"/>
    <property type="project" value="TreeGrafter"/>
</dbReference>
<dbReference type="EMBL" id="REGN01003695">
    <property type="protein sequence ID" value="RNA21316.1"/>
    <property type="molecule type" value="Genomic_DNA"/>
</dbReference>
<comment type="caution">
    <text evidence="4">The sequence shown here is derived from an EMBL/GenBank/DDBJ whole genome shotgun (WGS) entry which is preliminary data.</text>
</comment>
<comment type="subunit">
    <text evidence="3">Component of the Golgi-associated retrograde protein (GARP) complex.</text>
</comment>
<accession>A0A3M7RCM0</accession>
<dbReference type="GO" id="GO:0007041">
    <property type="term" value="P:lysosomal transport"/>
    <property type="evidence" value="ECO:0007669"/>
    <property type="project" value="TreeGrafter"/>
</dbReference>
<name>A0A3M7RCM0_BRAPC</name>
<sequence>MTEDTERIKKKNLLLSYYNQDDSLAAGDSNRNLTMANSSLESEVHIHLKDPYDINSNSFEPDLFLKKLIKEKTLPEIMDFESEVAKETRRLDSEMQTLVSENYNKFISATDTIRQMRSDFKKMEDEMENLVSFMSDITEFNGKINTTLHDKRNEISRLSGINSLLKKLQFVFELPSKLSDLVEKEQYAKAVYYFTKAKKTLDHYKQIPTFSSIEDECLLTIETLKKKLYDQIDLGDSKPNDILESVNLLSQLGEPAEQLSTKYMNRIENSLDQDLNLLKLDIDLLAIDQKNHKDNAKVQSAMDILEFIDHGCNNFLANLSSVIESFASLFLNQKNSDLNYSVKSSDSNDENLNSLIRAYWLKYCDLVRIRFEVEQNLGENTIIVRAVDRFYRRIQTINKQIPNVDLSVEASSIALYVAQLRVNFYLEILKSHFNECLIDLRHQVALIGSSSQSDKKLQNLHDSTFKSLTEQIKNVLANLQAFIASDLSFSAKVYFNEPFCKTFVRENLLVAYLKFIAQTANEYSDGSHDPVPSALLLILSRLCLEFESVAIDYLLTLADEQFFISNKSGISNKKELIELFRESAKLLINHYVKVRGINISQMIRKSVETRDWLNTIEPRNVRAVMKRIVEDLTSIELQVGELFEAGTRKEKGSDSSRNTFMNRQQRGAAWNFGPNSADNKLMSNIQKLFAEKIEIFSQVDFNKMSILTGIVKITLKTFLECIRLKTFSKYGLQQIQVDCHYLQLYLWRFVNDESLVFVLLEEILNSAINRCTDVQLMESRVVELICETV</sequence>
<dbReference type="PANTHER" id="PTHR15954:SF4">
    <property type="entry name" value="VACUOLAR PROTEIN SORTING-ASSOCIATED PROTEIN 51 HOMOLOG"/>
    <property type="match status" value="1"/>
</dbReference>
<keyword evidence="3" id="KW-0813">Transport</keyword>
<dbReference type="InterPro" id="IPR014812">
    <property type="entry name" value="Vps51"/>
</dbReference>
<evidence type="ECO:0000256" key="3">
    <source>
        <dbReference type="RuleBase" id="RU368010"/>
    </source>
</evidence>
<reference evidence="4 5" key="1">
    <citation type="journal article" date="2018" name="Sci. Rep.">
        <title>Genomic signatures of local adaptation to the degree of environmental predictability in rotifers.</title>
        <authorList>
            <person name="Franch-Gras L."/>
            <person name="Hahn C."/>
            <person name="Garcia-Roger E.M."/>
            <person name="Carmona M.J."/>
            <person name="Serra M."/>
            <person name="Gomez A."/>
        </authorList>
    </citation>
    <scope>NUCLEOTIDE SEQUENCE [LARGE SCALE GENOMIC DNA]</scope>
    <source>
        <strain evidence="4">HYR1</strain>
    </source>
</reference>
<dbReference type="GO" id="GO:0032456">
    <property type="term" value="P:endocytic recycling"/>
    <property type="evidence" value="ECO:0007669"/>
    <property type="project" value="TreeGrafter"/>
</dbReference>
<dbReference type="GO" id="GO:0007030">
    <property type="term" value="P:Golgi organization"/>
    <property type="evidence" value="ECO:0007669"/>
    <property type="project" value="UniProtKB-UniRule"/>
</dbReference>
<proteinExistence type="inferred from homology"/>
<dbReference type="GO" id="GO:0000938">
    <property type="term" value="C:GARP complex"/>
    <property type="evidence" value="ECO:0007669"/>
    <property type="project" value="UniProtKB-UniRule"/>
</dbReference>
<dbReference type="GO" id="GO:0015031">
    <property type="term" value="P:protein transport"/>
    <property type="evidence" value="ECO:0007669"/>
    <property type="project" value="UniProtKB-UniRule"/>
</dbReference>
<evidence type="ECO:0000256" key="2">
    <source>
        <dbReference type="ARBA" id="ARBA00016122"/>
    </source>
</evidence>
<keyword evidence="5" id="KW-1185">Reference proteome</keyword>
<comment type="subcellular location">
    <subcellularLocation>
        <location evidence="3">Golgi apparatus</location>
        <location evidence="3">trans-Golgi network</location>
    </subcellularLocation>
</comment>